<reference evidence="3" key="1">
    <citation type="submission" date="2025-08" db="UniProtKB">
        <authorList>
            <consortium name="RefSeq"/>
        </authorList>
    </citation>
    <scope>IDENTIFICATION</scope>
    <source>
        <strain evidence="3">USDA-PBARC FA_bdor</strain>
        <tissue evidence="3">Whole organism</tissue>
    </source>
</reference>
<evidence type="ECO:0000313" key="3">
    <source>
        <dbReference type="RefSeq" id="XP_011308856.1"/>
    </source>
</evidence>
<dbReference type="Proteomes" id="UP000694866">
    <property type="component" value="Unplaced"/>
</dbReference>
<name>A0A9R1TGZ5_9HYME</name>
<dbReference type="Gene3D" id="2.40.50.140">
    <property type="entry name" value="Nucleic acid-binding proteins"/>
    <property type="match status" value="1"/>
</dbReference>
<dbReference type="KEGG" id="fas:105269934"/>
<feature type="compositionally biased region" description="Basic and acidic residues" evidence="1">
    <location>
        <begin position="182"/>
        <end position="191"/>
    </location>
</feature>
<keyword evidence="2" id="KW-1185">Reference proteome</keyword>
<dbReference type="OrthoDB" id="7712493at2759"/>
<dbReference type="GeneID" id="105269934"/>
<organism evidence="2 3">
    <name type="scientific">Fopius arisanus</name>
    <dbReference type="NCBI Taxonomy" id="64838"/>
    <lineage>
        <taxon>Eukaryota</taxon>
        <taxon>Metazoa</taxon>
        <taxon>Ecdysozoa</taxon>
        <taxon>Arthropoda</taxon>
        <taxon>Hexapoda</taxon>
        <taxon>Insecta</taxon>
        <taxon>Pterygota</taxon>
        <taxon>Neoptera</taxon>
        <taxon>Endopterygota</taxon>
        <taxon>Hymenoptera</taxon>
        <taxon>Apocrita</taxon>
        <taxon>Ichneumonoidea</taxon>
        <taxon>Braconidae</taxon>
        <taxon>Opiinae</taxon>
        <taxon>Fopius</taxon>
    </lineage>
</organism>
<dbReference type="SUPFAM" id="SSF50249">
    <property type="entry name" value="Nucleic acid-binding proteins"/>
    <property type="match status" value="1"/>
</dbReference>
<accession>A0A9R1TGZ5</accession>
<evidence type="ECO:0000256" key="1">
    <source>
        <dbReference type="SAM" id="MobiDB-lite"/>
    </source>
</evidence>
<feature type="region of interest" description="Disordered" evidence="1">
    <location>
        <begin position="180"/>
        <end position="200"/>
    </location>
</feature>
<feature type="region of interest" description="Disordered" evidence="1">
    <location>
        <begin position="1"/>
        <end position="54"/>
    </location>
</feature>
<dbReference type="AlphaFoldDB" id="A0A9R1TGZ5"/>
<gene>
    <name evidence="3" type="primary">LOC105269934</name>
</gene>
<feature type="compositionally biased region" description="Basic and acidic residues" evidence="1">
    <location>
        <begin position="12"/>
        <end position="21"/>
    </location>
</feature>
<proteinExistence type="predicted"/>
<feature type="compositionally biased region" description="Polar residues" evidence="1">
    <location>
        <begin position="29"/>
        <end position="42"/>
    </location>
</feature>
<feature type="compositionally biased region" description="Basic residues" evidence="1">
    <location>
        <begin position="1"/>
        <end position="10"/>
    </location>
</feature>
<dbReference type="RefSeq" id="XP_011308856.1">
    <property type="nucleotide sequence ID" value="XM_011310554.1"/>
</dbReference>
<evidence type="ECO:0000313" key="2">
    <source>
        <dbReference type="Proteomes" id="UP000694866"/>
    </source>
</evidence>
<protein>
    <submittedName>
        <fullName evidence="3">Uncharacterized protein</fullName>
    </submittedName>
</protein>
<sequence length="565" mass="62532">MERPSKRLKPSHSQEDNEKSRVWGGNDNGGCSSNETMHSVNNKPEKTLSDSTSPWQGVTIKNLVKKQICPAIQVEVVSIHPRGLLKTATGRDYLPFTVGDASGSMTVMAWADLAAPLSRVIKIGQIIRIIKGNVENVPDNARSAEPVYRMTLGASSSVEILLENGKTHSVDANSSKISVPMENEKRDDPPPMKKPSMTPTKECKISDLTYPHTLEIIKLHVKCMVTNGVALTPKGFKYVDFVGTDETGDINCIIFEPHSYTIGSSIREGVYLQIEKAIVEPVEERFQTHCKNNHQIKVLYKGHVQILEEKNNESVEDEMMSDNLMLVEDPVMKVTDLKAPQICQYIELTVKSLETNCPSVGRKGLRFRSFIGEDSTGLIRCTIFEPHRFALDADALKVGLQLGLKNALVIAQDMRIPFECDNDLEIITDGSSAVAQLGIGMEEMDDTCWSIRLENFNELANQALGTYIDVVGVIGKPEDNCKSGHSPGCSLTLIDESSIEVTLLFENELYVDSSWTAGTIIEVNRALVDRGENDQMQLLFLPEHSVIRKLEPKEDASQAKADSTK</sequence>
<dbReference type="InterPro" id="IPR012340">
    <property type="entry name" value="NA-bd_OB-fold"/>
</dbReference>